<protein>
    <submittedName>
        <fullName evidence="1">Uncharacterized protein</fullName>
    </submittedName>
</protein>
<dbReference type="AlphaFoldDB" id="E4YHI5"/>
<name>E4YHI5_OIKDI</name>
<gene>
    <name evidence="1" type="ORF">GSOID_T00025000001</name>
</gene>
<reference evidence="1" key="1">
    <citation type="journal article" date="2010" name="Science">
        <title>Plasticity of animal genome architecture unmasked by rapid evolution of a pelagic tunicate.</title>
        <authorList>
            <person name="Denoeud F."/>
            <person name="Henriet S."/>
            <person name="Mungpakdee S."/>
            <person name="Aury J.M."/>
            <person name="Da Silva C."/>
            <person name="Brinkmann H."/>
            <person name="Mikhaleva J."/>
            <person name="Olsen L.C."/>
            <person name="Jubin C."/>
            <person name="Canestro C."/>
            <person name="Bouquet J.M."/>
            <person name="Danks G."/>
            <person name="Poulain J."/>
            <person name="Campsteijn C."/>
            <person name="Adamski M."/>
            <person name="Cross I."/>
            <person name="Yadetie F."/>
            <person name="Muffato M."/>
            <person name="Louis A."/>
            <person name="Butcher S."/>
            <person name="Tsagkogeorga G."/>
            <person name="Konrad A."/>
            <person name="Singh S."/>
            <person name="Jensen M.F."/>
            <person name="Cong E.H."/>
            <person name="Eikeseth-Otteraa H."/>
            <person name="Noel B."/>
            <person name="Anthouard V."/>
            <person name="Porcel B.M."/>
            <person name="Kachouri-Lafond R."/>
            <person name="Nishino A."/>
            <person name="Ugolini M."/>
            <person name="Chourrout P."/>
            <person name="Nishida H."/>
            <person name="Aasland R."/>
            <person name="Huzurbazar S."/>
            <person name="Westhof E."/>
            <person name="Delsuc F."/>
            <person name="Lehrach H."/>
            <person name="Reinhardt R."/>
            <person name="Weissenbach J."/>
            <person name="Roy S.W."/>
            <person name="Artiguenave F."/>
            <person name="Postlethwait J.H."/>
            <person name="Manak J.R."/>
            <person name="Thompson E.M."/>
            <person name="Jaillon O."/>
            <person name="Du Pasquier L."/>
            <person name="Boudinot P."/>
            <person name="Liberles D.A."/>
            <person name="Volff J.N."/>
            <person name="Philippe H."/>
            <person name="Lenhard B."/>
            <person name="Roest Crollius H."/>
            <person name="Wincker P."/>
            <person name="Chourrout D."/>
        </authorList>
    </citation>
    <scope>NUCLEOTIDE SEQUENCE [LARGE SCALE GENOMIC DNA]</scope>
</reference>
<dbReference type="Proteomes" id="UP000011014">
    <property type="component" value="Unassembled WGS sequence"/>
</dbReference>
<evidence type="ECO:0000313" key="1">
    <source>
        <dbReference type="EMBL" id="CBY34959.1"/>
    </source>
</evidence>
<accession>E4YHI5</accession>
<dbReference type="EMBL" id="FN654567">
    <property type="protein sequence ID" value="CBY34959.1"/>
    <property type="molecule type" value="Genomic_DNA"/>
</dbReference>
<sequence length="243" mass="27141">MSHALSDLKNSAKMVKALRTPSEVLRNERELGVNGEQAVRILVDLEEELKNLSNFPSLMGEEAWKRMHVIEQKCSRALAVQAQDEFITTNGVASIFVKLVSAPGETFVLAKGCWEGDGYPGDYDYNQDILAKDQSIISFNEELDRSARVEIESSEEEVPSLEKLFEEPCTSAAAEARDVVITSKKSSSNKKIVVEKASKKSVLKRAKRGRRESSDFDVSDESIQAIIKEAEQKKSRTSKRVKK</sequence>
<organism evidence="1">
    <name type="scientific">Oikopleura dioica</name>
    <name type="common">Tunicate</name>
    <dbReference type="NCBI Taxonomy" id="34765"/>
    <lineage>
        <taxon>Eukaryota</taxon>
        <taxon>Metazoa</taxon>
        <taxon>Chordata</taxon>
        <taxon>Tunicata</taxon>
        <taxon>Appendicularia</taxon>
        <taxon>Copelata</taxon>
        <taxon>Oikopleuridae</taxon>
        <taxon>Oikopleura</taxon>
    </lineage>
</organism>
<proteinExistence type="predicted"/>